<evidence type="ECO:0000313" key="6">
    <source>
        <dbReference type="EMBL" id="ARD22608.1"/>
    </source>
</evidence>
<comment type="subcellular location">
    <subcellularLocation>
        <location evidence="1">Cytoplasm</location>
    </subcellularLocation>
</comment>
<dbReference type="InterPro" id="IPR036388">
    <property type="entry name" value="WH-like_DNA-bd_sf"/>
</dbReference>
<protein>
    <recommendedName>
        <fullName evidence="3">Regulatory protein RecX</fullName>
    </recommendedName>
</protein>
<keyword evidence="4" id="KW-0963">Cytoplasm</keyword>
<dbReference type="PANTHER" id="PTHR33602:SF1">
    <property type="entry name" value="REGULATORY PROTEIN RECX FAMILY PROTEIN"/>
    <property type="match status" value="1"/>
</dbReference>
<evidence type="ECO:0000256" key="3">
    <source>
        <dbReference type="ARBA" id="ARBA00018111"/>
    </source>
</evidence>
<evidence type="ECO:0000256" key="4">
    <source>
        <dbReference type="ARBA" id="ARBA00022490"/>
    </source>
</evidence>
<accession>A0ABM6JK65</accession>
<evidence type="ECO:0000259" key="5">
    <source>
        <dbReference type="Pfam" id="PF21981"/>
    </source>
</evidence>
<sequence length="271" mass="31625">MNRTPLKQAKTIDNVFNSAYWHLSQQDFTIEEIRQKLLRKTDKIEWVDKVLAHLIERGYLKTNFEFAVRFCELAYSNEQGNGAIKGRLQQRGVELTDIERAIEHVMFEQNIDLNILASARLSNKYDNFLSTTKEKVYSQMTTKGFTRAQIDYALSIHPQKDTLRSKLSIKAEKADLKIEIMKLYNKGKGKKVILQELTQRLIDVSDFENVVYQLTLCQEVDFYESCQKQLAKKRYVLSDYNEKSKAYVYLMRKGFNSDEIKEAFSAAVDPE</sequence>
<proteinExistence type="inferred from homology"/>
<dbReference type="Proteomes" id="UP000191820">
    <property type="component" value="Chromosome"/>
</dbReference>
<dbReference type="PANTHER" id="PTHR33602">
    <property type="entry name" value="REGULATORY PROTEIN RECX FAMILY PROTEIN"/>
    <property type="match status" value="1"/>
</dbReference>
<keyword evidence="7" id="KW-1185">Reference proteome</keyword>
<evidence type="ECO:0000256" key="1">
    <source>
        <dbReference type="ARBA" id="ARBA00004496"/>
    </source>
</evidence>
<comment type="similarity">
    <text evidence="2">Belongs to the RecX family.</text>
</comment>
<name>A0ABM6JK65_9GAMM</name>
<dbReference type="InterPro" id="IPR003783">
    <property type="entry name" value="Regulatory_RecX"/>
</dbReference>
<evidence type="ECO:0000256" key="2">
    <source>
        <dbReference type="ARBA" id="ARBA00009695"/>
    </source>
</evidence>
<dbReference type="InterPro" id="IPR053925">
    <property type="entry name" value="RecX_HTH_3rd"/>
</dbReference>
<evidence type="ECO:0000313" key="7">
    <source>
        <dbReference type="Proteomes" id="UP000191820"/>
    </source>
</evidence>
<dbReference type="EMBL" id="CP020472">
    <property type="protein sequence ID" value="ARD22608.1"/>
    <property type="molecule type" value="Genomic_DNA"/>
</dbReference>
<organism evidence="6 7">
    <name type="scientific">Shewanella japonica</name>
    <dbReference type="NCBI Taxonomy" id="93973"/>
    <lineage>
        <taxon>Bacteria</taxon>
        <taxon>Pseudomonadati</taxon>
        <taxon>Pseudomonadota</taxon>
        <taxon>Gammaproteobacteria</taxon>
        <taxon>Alteromonadales</taxon>
        <taxon>Shewanellaceae</taxon>
        <taxon>Shewanella</taxon>
    </lineage>
</organism>
<dbReference type="RefSeq" id="WP_080915887.1">
    <property type="nucleotide sequence ID" value="NZ_CP020472.1"/>
</dbReference>
<dbReference type="Gene3D" id="1.10.10.10">
    <property type="entry name" value="Winged helix-like DNA-binding domain superfamily/Winged helix DNA-binding domain"/>
    <property type="match status" value="1"/>
</dbReference>
<gene>
    <name evidence="6" type="ORF">SJ2017_2318</name>
</gene>
<reference evidence="6 7" key="1">
    <citation type="submission" date="2017-03" db="EMBL/GenBank/DDBJ databases">
        <title>Genome sequencing of Shewanella japonica KCTC 22435.</title>
        <authorList>
            <person name="Kim K.M."/>
        </authorList>
    </citation>
    <scope>NUCLEOTIDE SEQUENCE [LARGE SCALE GENOMIC DNA]</scope>
    <source>
        <strain evidence="6 7">KCTC 22435</strain>
    </source>
</reference>
<dbReference type="Pfam" id="PF21981">
    <property type="entry name" value="RecX_HTH3"/>
    <property type="match status" value="1"/>
</dbReference>
<feature type="domain" description="RecX third three-helical" evidence="5">
    <location>
        <begin position="220"/>
        <end position="263"/>
    </location>
</feature>